<dbReference type="CDD" id="cd00082">
    <property type="entry name" value="HisKA"/>
    <property type="match status" value="1"/>
</dbReference>
<dbReference type="Gene3D" id="3.30.450.40">
    <property type="match status" value="1"/>
</dbReference>
<sequence length="746" mass="82362">MTSGHAEQAAAARDLLNACEREPIHVPGSVQPHGVLLCMDENLRIVQASESADIWLSHSADALVGRECAELLGESDMERLRTARGRADIEEAPLYIGVLTANARRFDGVLHRNDQLLYLELEPTRREQDMGFGGIYPLVRSFVSNLQSASSVDALCELAAQETKTITGFGRILVYRFDEDGHGQVLAERRDESYESCLGMLFPASDVPPQARELYLRNRVRLIADANASPSPLHPRDNPLSGAPTDLSFSGLRSVSPVHIQYMKNMDILASMSVSIIVRGRLWGLISCHNAEPRQVPFDARTACEHLGQILSLQIEANEERAQTQQRLELRRILVGLLSAIADRDDFVAGLMSSPTDLLAFAGAGGAAILFGGRCELFGDTPDEAEVLKLVGWLSAHSSNTVFSSACIDRDLPADVVPMGDTAGVMAVSISQVHRNYIVWFRPKVRRTVTWAGRPDKTATTAEPTMLSPRNSFEAWSETHTECSRPWSAGELDAALELRSAILTIVLRRAEEMAALAHELERSNRELEAFSYSVSHDLRAPLRHIVGYADLLRELEGEGLSDRGRTYLANVEESATFAGTLVDDLLTFSQMGRAALRPTQVNIRELAESVIKDLDAETAGRNVRWEFGELPVLRGDPAFLQMVMRNLLSNAVKYSRGREPAVIRIDGEDTATTHVVHVRDNGVGFNMKYVGKLFGVFQRLHRMEDFEGTGIGLANVRRIIERHDGHVWAEGETGHGAVFSFDLPKL</sequence>
<keyword evidence="7" id="KW-0418">Kinase</keyword>
<dbReference type="Gene3D" id="3.30.450.20">
    <property type="entry name" value="PAS domain"/>
    <property type="match status" value="1"/>
</dbReference>
<dbReference type="InterPro" id="IPR043150">
    <property type="entry name" value="Phytochrome_PHY_sf"/>
</dbReference>
<protein>
    <recommendedName>
        <fullName evidence="3">histidine kinase</fullName>
        <ecNumber evidence="3">2.7.13.3</ecNumber>
    </recommendedName>
</protein>
<dbReference type="SUPFAM" id="SSF55781">
    <property type="entry name" value="GAF domain-like"/>
    <property type="match status" value="2"/>
</dbReference>
<dbReference type="InterPro" id="IPR036097">
    <property type="entry name" value="HisK_dim/P_sf"/>
</dbReference>
<evidence type="ECO:0000256" key="9">
    <source>
        <dbReference type="ARBA" id="ARBA00023170"/>
    </source>
</evidence>
<dbReference type="Pfam" id="PF00512">
    <property type="entry name" value="HisKA"/>
    <property type="match status" value="1"/>
</dbReference>
<evidence type="ECO:0000259" key="11">
    <source>
        <dbReference type="PROSITE" id="PS50109"/>
    </source>
</evidence>
<evidence type="ECO:0000256" key="6">
    <source>
        <dbReference type="ARBA" id="ARBA00022679"/>
    </source>
</evidence>
<dbReference type="PROSITE" id="PS50046">
    <property type="entry name" value="PHYTOCHROME_2"/>
    <property type="match status" value="1"/>
</dbReference>
<comment type="catalytic activity">
    <reaction evidence="1">
        <text>ATP + protein L-histidine = ADP + protein N-phospho-L-histidine.</text>
        <dbReference type="EC" id="2.7.13.3"/>
    </reaction>
</comment>
<dbReference type="SMART" id="SM00065">
    <property type="entry name" value="GAF"/>
    <property type="match status" value="1"/>
</dbReference>
<dbReference type="PROSITE" id="PS50109">
    <property type="entry name" value="HIS_KIN"/>
    <property type="match status" value="1"/>
</dbReference>
<dbReference type="InterPro" id="IPR005467">
    <property type="entry name" value="His_kinase_dom"/>
</dbReference>
<dbReference type="EMBL" id="JAVRIC010000010">
    <property type="protein sequence ID" value="MDT0497437.1"/>
    <property type="molecule type" value="Genomic_DNA"/>
</dbReference>
<evidence type="ECO:0000256" key="4">
    <source>
        <dbReference type="ARBA" id="ARBA00022543"/>
    </source>
</evidence>
<dbReference type="SMART" id="SM00388">
    <property type="entry name" value="HisKA"/>
    <property type="match status" value="1"/>
</dbReference>
<dbReference type="Gene3D" id="3.30.450.270">
    <property type="match status" value="1"/>
</dbReference>
<dbReference type="RefSeq" id="WP_311364829.1">
    <property type="nucleotide sequence ID" value="NZ_JAVRIC010000010.1"/>
</dbReference>
<accession>A0ABU2WHV1</accession>
<evidence type="ECO:0000256" key="2">
    <source>
        <dbReference type="ARBA" id="ARBA00006402"/>
    </source>
</evidence>
<feature type="domain" description="Phytochrome chromophore attachment site" evidence="10">
    <location>
        <begin position="151"/>
        <end position="309"/>
    </location>
</feature>
<dbReference type="Pfam" id="PF02518">
    <property type="entry name" value="HATPase_c"/>
    <property type="match status" value="1"/>
</dbReference>
<comment type="similarity">
    <text evidence="2">In the N-terminal section; belongs to the phytochrome family.</text>
</comment>
<dbReference type="SUPFAM" id="SSF55874">
    <property type="entry name" value="ATPase domain of HSP90 chaperone/DNA topoisomerase II/histidine kinase"/>
    <property type="match status" value="1"/>
</dbReference>
<keyword evidence="5" id="KW-0716">Sensory transduction</keyword>
<keyword evidence="8" id="KW-0157">Chromophore</keyword>
<keyword evidence="6" id="KW-0808">Transferase</keyword>
<name>A0ABU2WHV1_9GAMM</name>
<dbReference type="SUPFAM" id="SSF47384">
    <property type="entry name" value="Homodimeric domain of signal transducing histidine kinase"/>
    <property type="match status" value="1"/>
</dbReference>
<gene>
    <name evidence="12" type="ORF">RM530_08675</name>
</gene>
<evidence type="ECO:0000256" key="7">
    <source>
        <dbReference type="ARBA" id="ARBA00022777"/>
    </source>
</evidence>
<dbReference type="EC" id="2.7.13.3" evidence="3"/>
<evidence type="ECO:0000313" key="12">
    <source>
        <dbReference type="EMBL" id="MDT0497437.1"/>
    </source>
</evidence>
<feature type="domain" description="Histidine kinase" evidence="11">
    <location>
        <begin position="533"/>
        <end position="746"/>
    </location>
</feature>
<keyword evidence="12" id="KW-0067">ATP-binding</keyword>
<evidence type="ECO:0000256" key="3">
    <source>
        <dbReference type="ARBA" id="ARBA00012438"/>
    </source>
</evidence>
<evidence type="ECO:0000256" key="8">
    <source>
        <dbReference type="ARBA" id="ARBA00022991"/>
    </source>
</evidence>
<evidence type="ECO:0000256" key="1">
    <source>
        <dbReference type="ARBA" id="ARBA00000085"/>
    </source>
</evidence>
<dbReference type="InterPro" id="IPR001294">
    <property type="entry name" value="Phytochrome"/>
</dbReference>
<dbReference type="InterPro" id="IPR003018">
    <property type="entry name" value="GAF"/>
</dbReference>
<dbReference type="InterPro" id="IPR013515">
    <property type="entry name" value="Phytochrome_cen-reg"/>
</dbReference>
<dbReference type="InterPro" id="IPR016132">
    <property type="entry name" value="Phyto_chromo_attachment"/>
</dbReference>
<dbReference type="InterPro" id="IPR050351">
    <property type="entry name" value="BphY/WalK/GraS-like"/>
</dbReference>
<dbReference type="Gene3D" id="1.10.287.130">
    <property type="match status" value="1"/>
</dbReference>
<dbReference type="GO" id="GO:0005524">
    <property type="term" value="F:ATP binding"/>
    <property type="evidence" value="ECO:0007669"/>
    <property type="project" value="UniProtKB-KW"/>
</dbReference>
<evidence type="ECO:0000256" key="5">
    <source>
        <dbReference type="ARBA" id="ARBA00022606"/>
    </source>
</evidence>
<keyword evidence="9" id="KW-0675">Receptor</keyword>
<dbReference type="InterPro" id="IPR013654">
    <property type="entry name" value="PAS_2"/>
</dbReference>
<reference evidence="12 13" key="1">
    <citation type="submission" date="2023-09" db="EMBL/GenBank/DDBJ databases">
        <authorList>
            <person name="Rey-Velasco X."/>
        </authorList>
    </citation>
    <scope>NUCLEOTIDE SEQUENCE [LARGE SCALE GENOMIC DNA]</scope>
    <source>
        <strain evidence="12 13">W345</strain>
    </source>
</reference>
<dbReference type="InterPro" id="IPR029016">
    <property type="entry name" value="GAF-like_dom_sf"/>
</dbReference>
<dbReference type="Pfam" id="PF01590">
    <property type="entry name" value="GAF"/>
    <property type="match status" value="1"/>
</dbReference>
<dbReference type="Proteomes" id="UP001254608">
    <property type="component" value="Unassembled WGS sequence"/>
</dbReference>
<evidence type="ECO:0000259" key="10">
    <source>
        <dbReference type="PROSITE" id="PS50046"/>
    </source>
</evidence>
<dbReference type="InterPro" id="IPR003594">
    <property type="entry name" value="HATPase_dom"/>
</dbReference>
<keyword evidence="13" id="KW-1185">Reference proteome</keyword>
<dbReference type="Pfam" id="PF00360">
    <property type="entry name" value="PHY"/>
    <property type="match status" value="1"/>
</dbReference>
<proteinExistence type="inferred from homology"/>
<keyword evidence="4" id="KW-0600">Photoreceptor protein</keyword>
<dbReference type="InterPro" id="IPR036890">
    <property type="entry name" value="HATPase_C_sf"/>
</dbReference>
<comment type="caution">
    <text evidence="12">The sequence shown here is derived from an EMBL/GenBank/DDBJ whole genome shotgun (WGS) entry which is preliminary data.</text>
</comment>
<dbReference type="Gene3D" id="3.30.565.10">
    <property type="entry name" value="Histidine kinase-like ATPase, C-terminal domain"/>
    <property type="match status" value="1"/>
</dbReference>
<evidence type="ECO:0000313" key="13">
    <source>
        <dbReference type="Proteomes" id="UP001254608"/>
    </source>
</evidence>
<dbReference type="SMART" id="SM00387">
    <property type="entry name" value="HATPase_c"/>
    <property type="match status" value="1"/>
</dbReference>
<dbReference type="Pfam" id="PF08446">
    <property type="entry name" value="PAS_2"/>
    <property type="match status" value="1"/>
</dbReference>
<dbReference type="InterPro" id="IPR035965">
    <property type="entry name" value="PAS-like_dom_sf"/>
</dbReference>
<dbReference type="PANTHER" id="PTHR42878:SF15">
    <property type="entry name" value="BACTERIOPHYTOCHROME"/>
    <property type="match status" value="1"/>
</dbReference>
<keyword evidence="12" id="KW-0547">Nucleotide-binding</keyword>
<dbReference type="InterPro" id="IPR003661">
    <property type="entry name" value="HisK_dim/P_dom"/>
</dbReference>
<dbReference type="PRINTS" id="PR01033">
    <property type="entry name" value="PHYTOCHROME"/>
</dbReference>
<organism evidence="12 13">
    <name type="scientific">Banduia mediterranea</name>
    <dbReference type="NCBI Taxonomy" id="3075609"/>
    <lineage>
        <taxon>Bacteria</taxon>
        <taxon>Pseudomonadati</taxon>
        <taxon>Pseudomonadota</taxon>
        <taxon>Gammaproteobacteria</taxon>
        <taxon>Nevskiales</taxon>
        <taxon>Algiphilaceae</taxon>
        <taxon>Banduia</taxon>
    </lineage>
</organism>
<dbReference type="PANTHER" id="PTHR42878">
    <property type="entry name" value="TWO-COMPONENT HISTIDINE KINASE"/>
    <property type="match status" value="1"/>
</dbReference>
<dbReference type="SUPFAM" id="SSF55785">
    <property type="entry name" value="PYP-like sensor domain (PAS domain)"/>
    <property type="match status" value="1"/>
</dbReference>